<keyword evidence="1" id="KW-1133">Transmembrane helix</keyword>
<keyword evidence="4" id="KW-1185">Reference proteome</keyword>
<gene>
    <name evidence="3" type="ORF">A3Q41_04081</name>
</gene>
<evidence type="ECO:0000313" key="3">
    <source>
        <dbReference type="EMBL" id="AMY25362.1"/>
    </source>
</evidence>
<dbReference type="PANTHER" id="PTHR40761">
    <property type="entry name" value="CONSERVED INTEGRAL MEMBRANE ALANINE VALINE AND LEUCINE RICH PROTEIN-RELATED"/>
    <property type="match status" value="1"/>
</dbReference>
<feature type="transmembrane region" description="Helical" evidence="1">
    <location>
        <begin position="161"/>
        <end position="179"/>
    </location>
</feature>
<dbReference type="PANTHER" id="PTHR40761:SF1">
    <property type="entry name" value="CONSERVED INTEGRAL MEMBRANE ALANINE VALINE AND LEUCINE RICH PROTEIN-RELATED"/>
    <property type="match status" value="1"/>
</dbReference>
<keyword evidence="1" id="KW-0472">Membrane</keyword>
<evidence type="ECO:0000313" key="4">
    <source>
        <dbReference type="Proteomes" id="UP000076038"/>
    </source>
</evidence>
<dbReference type="Proteomes" id="UP000076038">
    <property type="component" value="Chromosome"/>
</dbReference>
<feature type="transmembrane region" description="Helical" evidence="1">
    <location>
        <begin position="59"/>
        <end position="85"/>
    </location>
</feature>
<feature type="transmembrane region" description="Helical" evidence="1">
    <location>
        <begin position="254"/>
        <end position="273"/>
    </location>
</feature>
<dbReference type="AlphaFoldDB" id="A0A143QS67"/>
<dbReference type="OrthoDB" id="4382070at2"/>
<feature type="transmembrane region" description="Helical" evidence="1">
    <location>
        <begin position="224"/>
        <end position="242"/>
    </location>
</feature>
<feature type="chain" id="PRO_5038589331" description="EamA domain-containing protein" evidence="2">
    <location>
        <begin position="22"/>
        <end position="299"/>
    </location>
</feature>
<evidence type="ECO:0000256" key="1">
    <source>
        <dbReference type="SAM" id="Phobius"/>
    </source>
</evidence>
<feature type="transmembrane region" description="Helical" evidence="1">
    <location>
        <begin position="97"/>
        <end position="118"/>
    </location>
</feature>
<keyword evidence="2" id="KW-0732">Signal</keyword>
<reference evidence="4" key="2">
    <citation type="submission" date="2016-04" db="EMBL/GenBank/DDBJ databases">
        <title>Complete Genome and Plasmid Sequences for Rhodococcus fascians D188 and Draft Sequences for Rhodococcus spp. Isolates PBTS 1 and PBTS 2.</title>
        <authorList>
            <person name="Stamer R."/>
            <person name="Vereecke D."/>
            <person name="Zhang Y."/>
            <person name="Schilkey F."/>
            <person name="Devitt N."/>
            <person name="Randall J."/>
        </authorList>
    </citation>
    <scope>NUCLEOTIDE SEQUENCE [LARGE SCALE GENOMIC DNA]</scope>
    <source>
        <strain evidence="4">PBTS2</strain>
    </source>
</reference>
<evidence type="ECO:0000256" key="2">
    <source>
        <dbReference type="SAM" id="SignalP"/>
    </source>
</evidence>
<reference evidence="3 4" key="1">
    <citation type="journal article" date="2016" name="Genome Announc.">
        <title>Complete Genome and Plasmid Sequences for Rhodococcus fascians D188 and Draft Sequences for Rhodococcus Isolates PBTS 1 and PBTS 2.</title>
        <authorList>
            <person name="Stamler R.A."/>
            <person name="Vereecke D."/>
            <person name="Zhang Y."/>
            <person name="Schilkey F."/>
            <person name="Devitt N."/>
            <person name="Randall J.J."/>
        </authorList>
    </citation>
    <scope>NUCLEOTIDE SEQUENCE [LARGE SCALE GENOMIC DNA]</scope>
    <source>
        <strain evidence="3 4">PBTS2</strain>
    </source>
</reference>
<proteinExistence type="predicted"/>
<sequence>MTASWPAVVLALISAFLFACASVAQQSAAASVPEGESLVSALVRSPRWWVGVLGDGGGYAVQIAALWVGSVLIVQPLLVTALLFALPMSAKLVGRTLPATTWALAVAMAAALAVFIVVGDPSEGNTDAPFVQWLVPLTAVAVVVGCAAAGGLLLTSPGVRALLLGAAGGLLFGLAAALTKNVTDLVDGNPVEALTAWQTYTLIGSGVVGFYLQQRAFQVGPLSASMPAVTICEPLGAAFVGVTVLNERIRTEGAALTVIVVAVAVMIVTTVLLSRTQAANASEPTARDGASNPGSRSDR</sequence>
<accession>A0A143QS67</accession>
<dbReference type="EMBL" id="CP015220">
    <property type="protein sequence ID" value="AMY25362.1"/>
    <property type="molecule type" value="Genomic_DNA"/>
</dbReference>
<protein>
    <recommendedName>
        <fullName evidence="5">EamA domain-containing protein</fullName>
    </recommendedName>
</protein>
<evidence type="ECO:0008006" key="5">
    <source>
        <dbReference type="Google" id="ProtNLM"/>
    </source>
</evidence>
<feature type="transmembrane region" description="Helical" evidence="1">
    <location>
        <begin position="194"/>
        <end position="212"/>
    </location>
</feature>
<name>A0A143QS67_RHOFA</name>
<keyword evidence="1" id="KW-0812">Transmembrane</keyword>
<dbReference type="NCBIfam" id="NF038012">
    <property type="entry name" value="DMT_1"/>
    <property type="match status" value="1"/>
</dbReference>
<feature type="transmembrane region" description="Helical" evidence="1">
    <location>
        <begin position="130"/>
        <end position="154"/>
    </location>
</feature>
<organism evidence="3 4">
    <name type="scientific">Rhodococcoides fascians</name>
    <name type="common">Rhodococcus fascians</name>
    <dbReference type="NCBI Taxonomy" id="1828"/>
    <lineage>
        <taxon>Bacteria</taxon>
        <taxon>Bacillati</taxon>
        <taxon>Actinomycetota</taxon>
        <taxon>Actinomycetes</taxon>
        <taxon>Mycobacteriales</taxon>
        <taxon>Nocardiaceae</taxon>
        <taxon>Rhodococcoides</taxon>
    </lineage>
</organism>
<dbReference type="PATRIC" id="fig|1653479.3.peg.4136"/>
<dbReference type="KEGG" id="rhs:A3Q41_04081"/>
<dbReference type="RefSeq" id="WP_063216676.1">
    <property type="nucleotide sequence ID" value="NZ_CP015220.1"/>
</dbReference>
<feature type="signal peptide" evidence="2">
    <location>
        <begin position="1"/>
        <end position="21"/>
    </location>
</feature>